<dbReference type="Proteomes" id="UP000519023">
    <property type="component" value="Unassembled WGS sequence"/>
</dbReference>
<evidence type="ECO:0000256" key="2">
    <source>
        <dbReference type="ARBA" id="ARBA00023002"/>
    </source>
</evidence>
<evidence type="ECO:0000313" key="3">
    <source>
        <dbReference type="EMBL" id="NML13224.1"/>
    </source>
</evidence>
<accession>A0A7X9ZWA9</accession>
<dbReference type="EMBL" id="JABBFV010000043">
    <property type="protein sequence ID" value="NML13224.1"/>
    <property type="molecule type" value="Genomic_DNA"/>
</dbReference>
<comment type="caution">
    <text evidence="3">The sequence shown here is derived from an EMBL/GenBank/DDBJ whole genome shotgun (WGS) entry which is preliminary data.</text>
</comment>
<reference evidence="3 4" key="1">
    <citation type="submission" date="2020-04" db="EMBL/GenBank/DDBJ databases">
        <title>Sphingobium sp. AR-3-1 isolated from Arctic soil.</title>
        <authorList>
            <person name="Dahal R.H."/>
            <person name="Chaudhary D.K."/>
        </authorList>
    </citation>
    <scope>NUCLEOTIDE SEQUENCE [LARGE SCALE GENOMIC DNA]</scope>
    <source>
        <strain evidence="3 4">AR-3-1</strain>
    </source>
</reference>
<comment type="similarity">
    <text evidence="1">Belongs to the short-chain dehydrogenases/reductases (SDR) family.</text>
</comment>
<dbReference type="Pfam" id="PF00106">
    <property type="entry name" value="adh_short"/>
    <property type="match status" value="1"/>
</dbReference>
<organism evidence="3 4">
    <name type="scientific">Sphingobium psychrophilum</name>
    <dbReference type="NCBI Taxonomy" id="2728834"/>
    <lineage>
        <taxon>Bacteria</taxon>
        <taxon>Pseudomonadati</taxon>
        <taxon>Pseudomonadota</taxon>
        <taxon>Alphaproteobacteria</taxon>
        <taxon>Sphingomonadales</taxon>
        <taxon>Sphingomonadaceae</taxon>
        <taxon>Sphingobium</taxon>
    </lineage>
</organism>
<dbReference type="PROSITE" id="PS00061">
    <property type="entry name" value="ADH_SHORT"/>
    <property type="match status" value="1"/>
</dbReference>
<dbReference type="InterPro" id="IPR002347">
    <property type="entry name" value="SDR_fam"/>
</dbReference>
<gene>
    <name evidence="3" type="ORF">HHL08_24430</name>
</gene>
<evidence type="ECO:0000313" key="4">
    <source>
        <dbReference type="Proteomes" id="UP000519023"/>
    </source>
</evidence>
<sequence>MTSAKPFDNQIAVVTAGAQGIGLAPARRMAEEGAIVIIADRAADATQATVDRLRDNGCDVHAAIFDLEKCEGATELYRTVADQFGQIDVAVHNVCGTIWAKPYWDSTPDEICAEINRSVWPTLWCRHAVLPYMLAAGRGSVVNIGSVATRGVNKTPYPAAKDGVAALTAALSLNWKPAVSELAVCDLTVAYPGCRK</sequence>
<dbReference type="GO" id="GO:0016491">
    <property type="term" value="F:oxidoreductase activity"/>
    <property type="evidence" value="ECO:0007669"/>
    <property type="project" value="UniProtKB-KW"/>
</dbReference>
<keyword evidence="2" id="KW-0560">Oxidoreductase</keyword>
<proteinExistence type="inferred from homology"/>
<dbReference type="PANTHER" id="PTHR43669">
    <property type="entry name" value="5-KETO-D-GLUCONATE 5-REDUCTASE"/>
    <property type="match status" value="1"/>
</dbReference>
<evidence type="ECO:0000256" key="1">
    <source>
        <dbReference type="ARBA" id="ARBA00006484"/>
    </source>
</evidence>
<keyword evidence="4" id="KW-1185">Reference proteome</keyword>
<name>A0A7X9ZWA9_9SPHN</name>
<dbReference type="InterPro" id="IPR020904">
    <property type="entry name" value="Sc_DH/Rdtase_CS"/>
</dbReference>
<dbReference type="InterPro" id="IPR036291">
    <property type="entry name" value="NAD(P)-bd_dom_sf"/>
</dbReference>
<dbReference type="AlphaFoldDB" id="A0A7X9ZWA9"/>
<dbReference type="PANTHER" id="PTHR43669:SF3">
    <property type="entry name" value="ALCOHOL DEHYDROGENASE, PUTATIVE (AFU_ORTHOLOGUE AFUA_3G03445)-RELATED"/>
    <property type="match status" value="1"/>
</dbReference>
<dbReference type="Gene3D" id="3.40.50.720">
    <property type="entry name" value="NAD(P)-binding Rossmann-like Domain"/>
    <property type="match status" value="1"/>
</dbReference>
<dbReference type="SUPFAM" id="SSF51735">
    <property type="entry name" value="NAD(P)-binding Rossmann-fold domains"/>
    <property type="match status" value="1"/>
</dbReference>
<protein>
    <submittedName>
        <fullName evidence="3">SDR family NAD(P)-dependent oxidoreductase</fullName>
    </submittedName>
</protein>
<dbReference type="PRINTS" id="PR00081">
    <property type="entry name" value="GDHRDH"/>
</dbReference>